<feature type="region of interest" description="Disordered" evidence="1">
    <location>
        <begin position="83"/>
        <end position="132"/>
    </location>
</feature>
<keyword evidence="3" id="KW-1185">Reference proteome</keyword>
<organism evidence="2 3">
    <name type="scientific">Lagenidium giganteum</name>
    <dbReference type="NCBI Taxonomy" id="4803"/>
    <lineage>
        <taxon>Eukaryota</taxon>
        <taxon>Sar</taxon>
        <taxon>Stramenopiles</taxon>
        <taxon>Oomycota</taxon>
        <taxon>Peronosporomycetes</taxon>
        <taxon>Pythiales</taxon>
        <taxon>Pythiaceae</taxon>
    </lineage>
</organism>
<dbReference type="EMBL" id="DAKRPA010000002">
    <property type="protein sequence ID" value="DBA05169.1"/>
    <property type="molecule type" value="Genomic_DNA"/>
</dbReference>
<dbReference type="Proteomes" id="UP001146120">
    <property type="component" value="Unassembled WGS sequence"/>
</dbReference>
<name>A0AAV2ZI33_9STRA</name>
<evidence type="ECO:0000313" key="2">
    <source>
        <dbReference type="EMBL" id="DBA05169.1"/>
    </source>
</evidence>
<reference evidence="2" key="1">
    <citation type="submission" date="2022-11" db="EMBL/GenBank/DDBJ databases">
        <authorList>
            <person name="Morgan W.R."/>
            <person name="Tartar A."/>
        </authorList>
    </citation>
    <scope>NUCLEOTIDE SEQUENCE</scope>
    <source>
        <strain evidence="2">ARSEF 373</strain>
    </source>
</reference>
<evidence type="ECO:0000256" key="1">
    <source>
        <dbReference type="SAM" id="MobiDB-lite"/>
    </source>
</evidence>
<dbReference type="AlphaFoldDB" id="A0AAV2ZI33"/>
<accession>A0AAV2ZI33</accession>
<evidence type="ECO:0008006" key="4">
    <source>
        <dbReference type="Google" id="ProtNLM"/>
    </source>
</evidence>
<gene>
    <name evidence="2" type="ORF">N0F65_005019</name>
</gene>
<reference evidence="2" key="2">
    <citation type="journal article" date="2023" name="Microbiol Resour">
        <title>Decontamination and Annotation of the Draft Genome Sequence of the Oomycete Lagenidium giganteum ARSEF 373.</title>
        <authorList>
            <person name="Morgan W.R."/>
            <person name="Tartar A."/>
        </authorList>
    </citation>
    <scope>NUCLEOTIDE SEQUENCE</scope>
    <source>
        <strain evidence="2">ARSEF 373</strain>
    </source>
</reference>
<proteinExistence type="predicted"/>
<protein>
    <recommendedName>
        <fullName evidence="4">Retrotransposon gag domain-containing protein</fullName>
    </recommendedName>
</protein>
<comment type="caution">
    <text evidence="2">The sequence shown here is derived from an EMBL/GenBank/DDBJ whole genome shotgun (WGS) entry which is preliminary data.</text>
</comment>
<evidence type="ECO:0000313" key="3">
    <source>
        <dbReference type="Proteomes" id="UP001146120"/>
    </source>
</evidence>
<sequence length="229" mass="25824">MGNHDEEHFDEALTRATALYFPRRPVSKIRQYLRETPKPADMSIEAYVARLHQINDLIRFLPAPNNPFSDAELRDIVEGNVPLEESEVSNRQPPYQRKAPKEQPRNGSGQPKGNTPNGPPSKKNKKLEPPQKWCEHLKLRTNDTAECRAKNKSEESNFIDLEVTETCYLVTNEPTPKPQTTATTELLVALPMPSGKQRMVRALADFGSSRSLCDYAVVPEPSVTTKFPT</sequence>
<feature type="compositionally biased region" description="Polar residues" evidence="1">
    <location>
        <begin position="105"/>
        <end position="116"/>
    </location>
</feature>